<feature type="domain" description="Tc1-like transposase DDE" evidence="1">
    <location>
        <begin position="12"/>
        <end position="137"/>
    </location>
</feature>
<comment type="caution">
    <text evidence="2">The sequence shown here is derived from an EMBL/GenBank/DDBJ whole genome shotgun (WGS) entry which is preliminary data.</text>
</comment>
<keyword evidence="3" id="KW-1185">Reference proteome</keyword>
<reference evidence="2" key="2">
    <citation type="journal article" date="2013" name="Mar. Genomics">
        <title>Expression of sulfatases in Rhodopirellula baltica and the diversity of sulfatases in the genus Rhodopirellula.</title>
        <authorList>
            <person name="Wegner C.E."/>
            <person name="Richter-Heitmann T."/>
            <person name="Klindworth A."/>
            <person name="Klockow C."/>
            <person name="Richter M."/>
            <person name="Achstetter T."/>
            <person name="Glockner F.O."/>
            <person name="Harder J."/>
        </authorList>
    </citation>
    <scope>NUCLEOTIDE SEQUENCE [LARGE SCALE GENOMIC DNA]</scope>
    <source>
        <strain evidence="2">6C</strain>
    </source>
</reference>
<dbReference type="Pfam" id="PF13358">
    <property type="entry name" value="DDE_3"/>
    <property type="match status" value="1"/>
</dbReference>
<protein>
    <submittedName>
        <fullName evidence="2">Transposase</fullName>
    </submittedName>
</protein>
<accession>M2A4I5</accession>
<evidence type="ECO:0000313" key="3">
    <source>
        <dbReference type="Proteomes" id="UP000011529"/>
    </source>
</evidence>
<organism evidence="2 3">
    <name type="scientific">Rhodopirellula europaea 6C</name>
    <dbReference type="NCBI Taxonomy" id="1263867"/>
    <lineage>
        <taxon>Bacteria</taxon>
        <taxon>Pseudomonadati</taxon>
        <taxon>Planctomycetota</taxon>
        <taxon>Planctomycetia</taxon>
        <taxon>Pirellulales</taxon>
        <taxon>Pirellulaceae</taxon>
        <taxon>Rhodopirellula</taxon>
    </lineage>
</organism>
<dbReference type="InterPro" id="IPR038717">
    <property type="entry name" value="Tc1-like_DDE_dom"/>
</dbReference>
<name>M2A4I5_9BACT</name>
<dbReference type="Proteomes" id="UP000011529">
    <property type="component" value="Unassembled WGS sequence"/>
</dbReference>
<evidence type="ECO:0000259" key="1">
    <source>
        <dbReference type="Pfam" id="PF13358"/>
    </source>
</evidence>
<dbReference type="RefSeq" id="WP_008660708.1">
    <property type="nucleotide sequence ID" value="NZ_ANMO01000216.1"/>
</dbReference>
<dbReference type="GO" id="GO:0003676">
    <property type="term" value="F:nucleic acid binding"/>
    <property type="evidence" value="ECO:0007669"/>
    <property type="project" value="InterPro"/>
</dbReference>
<gene>
    <name evidence="2" type="ORF">RE6C_04998</name>
</gene>
<reference evidence="2" key="1">
    <citation type="submission" date="2012-11" db="EMBL/GenBank/DDBJ databases">
        <title>Permanent draft genomes of Rhodopirellula europaea strain SH398 and 6C.</title>
        <authorList>
            <person name="Richter M."/>
            <person name="Richter-Heitmann T."/>
            <person name="Frank C."/>
            <person name="Harder J."/>
            <person name="Glockner F.O."/>
        </authorList>
    </citation>
    <scope>NUCLEOTIDE SEQUENCE</scope>
    <source>
        <strain evidence="2">6C</strain>
    </source>
</reference>
<dbReference type="PATRIC" id="fig|1263867.3.peg.5355"/>
<dbReference type="EMBL" id="ANMO01000216">
    <property type="protein sequence ID" value="EMB14576.1"/>
    <property type="molecule type" value="Genomic_DNA"/>
</dbReference>
<proteinExistence type="predicted"/>
<dbReference type="Gene3D" id="3.30.420.10">
    <property type="entry name" value="Ribonuclease H-like superfamily/Ribonuclease H"/>
    <property type="match status" value="1"/>
</dbReference>
<evidence type="ECO:0000313" key="2">
    <source>
        <dbReference type="EMBL" id="EMB14576.1"/>
    </source>
</evidence>
<dbReference type="InterPro" id="IPR036397">
    <property type="entry name" value="RNaseH_sf"/>
</dbReference>
<dbReference type="AlphaFoldDB" id="M2A4I5"/>
<sequence>MRLFGNLHFATGKILSPMLNQTRTEEDYLENIDALVSMESDAGYRLIADNRTTYCSESCVRCVATSCGIEEDLGKRGVRGILKSVGSLVAFLTDPSHRIQFLSTPRHCSWLNQIEIWFGTLRSKVTRWMNFTSLESLQKAIEALIETMANPYAWTCTGRVLAA</sequence>